<keyword evidence="3" id="KW-1185">Reference proteome</keyword>
<organism evidence="2 3">
    <name type="scientific">Clostridium vincentii</name>
    <dbReference type="NCBI Taxonomy" id="52704"/>
    <lineage>
        <taxon>Bacteria</taxon>
        <taxon>Bacillati</taxon>
        <taxon>Bacillota</taxon>
        <taxon>Clostridia</taxon>
        <taxon>Eubacteriales</taxon>
        <taxon>Clostridiaceae</taxon>
        <taxon>Clostridium</taxon>
    </lineage>
</organism>
<dbReference type="OrthoDB" id="5516776at2"/>
<keyword evidence="1" id="KW-0472">Membrane</keyword>
<feature type="transmembrane region" description="Helical" evidence="1">
    <location>
        <begin position="40"/>
        <end position="61"/>
    </location>
</feature>
<dbReference type="EMBL" id="PVXQ01000001">
    <property type="protein sequence ID" value="PRR84630.1"/>
    <property type="molecule type" value="Genomic_DNA"/>
</dbReference>
<dbReference type="AlphaFoldDB" id="A0A2T0BL59"/>
<keyword evidence="1" id="KW-1133">Transmembrane helix</keyword>
<feature type="transmembrane region" description="Helical" evidence="1">
    <location>
        <begin position="130"/>
        <end position="152"/>
    </location>
</feature>
<dbReference type="NCBIfam" id="TIGR02359">
    <property type="entry name" value="thiW"/>
    <property type="match status" value="1"/>
</dbReference>
<gene>
    <name evidence="2" type="ORF">CLVI_01530</name>
</gene>
<feature type="transmembrane region" description="Helical" evidence="1">
    <location>
        <begin position="67"/>
        <end position="87"/>
    </location>
</feature>
<accession>A0A2T0BL59</accession>
<dbReference type="RefSeq" id="WP_106058206.1">
    <property type="nucleotide sequence ID" value="NZ_PVXQ01000001.1"/>
</dbReference>
<feature type="transmembrane region" description="Helical" evidence="1">
    <location>
        <begin position="99"/>
        <end position="124"/>
    </location>
</feature>
<dbReference type="InterPro" id="IPR012652">
    <property type="entry name" value="ThiW"/>
</dbReference>
<reference evidence="2 3" key="1">
    <citation type="submission" date="2018-03" db="EMBL/GenBank/DDBJ databases">
        <title>Genome sequence of Clostridium vincentii DSM 10228.</title>
        <authorList>
            <person name="Poehlein A."/>
            <person name="Daniel R."/>
        </authorList>
    </citation>
    <scope>NUCLEOTIDE SEQUENCE [LARGE SCALE GENOMIC DNA]</scope>
    <source>
        <strain evidence="2 3">DSM 10228</strain>
    </source>
</reference>
<evidence type="ECO:0000313" key="2">
    <source>
        <dbReference type="EMBL" id="PRR84630.1"/>
    </source>
</evidence>
<feature type="transmembrane region" description="Helical" evidence="1">
    <location>
        <begin position="6"/>
        <end position="28"/>
    </location>
</feature>
<dbReference type="Proteomes" id="UP000239471">
    <property type="component" value="Unassembled WGS sequence"/>
</dbReference>
<comment type="caution">
    <text evidence="2">The sequence shown here is derived from an EMBL/GenBank/DDBJ whole genome shotgun (WGS) entry which is preliminary data.</text>
</comment>
<proteinExistence type="predicted"/>
<name>A0A2T0BL59_9CLOT</name>
<evidence type="ECO:0000256" key="1">
    <source>
        <dbReference type="SAM" id="Phobius"/>
    </source>
</evidence>
<keyword evidence="1" id="KW-0812">Transmembrane</keyword>
<evidence type="ECO:0000313" key="3">
    <source>
        <dbReference type="Proteomes" id="UP000239471"/>
    </source>
</evidence>
<protein>
    <submittedName>
        <fullName evidence="2">Thiamine-precursor transporter protein ThiW</fullName>
    </submittedName>
</protein>
<dbReference type="Pfam" id="PF09512">
    <property type="entry name" value="ThiW"/>
    <property type="match status" value="1"/>
</dbReference>
<sequence length="169" mass="18041">MNKRNIAYKLAISGVFIAIATIFGTFSIPIFGAKMSPIQHFINVITAVLLGPGYAVLNAFVSSLLRNILGTGSLLAFPGSMIGAFLAGIAYKKFRKVEFALLGEVIGTGLLGALVAYPVATLFLGKEVALFIYIIPFSISCVGGAFIAYMFLKVPSIKKLLSKEGEKLR</sequence>
<dbReference type="Gene3D" id="1.10.1760.20">
    <property type="match status" value="1"/>
</dbReference>
<dbReference type="PIRSF" id="PIRSF024534">
    <property type="entry name" value="ThiW"/>
    <property type="match status" value="1"/>
</dbReference>